<dbReference type="InterPro" id="IPR002938">
    <property type="entry name" value="FAD-bd"/>
</dbReference>
<keyword evidence="7" id="KW-1185">Reference proteome</keyword>
<dbReference type="GO" id="GO:0016709">
    <property type="term" value="F:oxidoreductase activity, acting on paired donors, with incorporation or reduction of molecular oxygen, NAD(P)H as one donor, and incorporation of one atom of oxygen"/>
    <property type="evidence" value="ECO:0007669"/>
    <property type="project" value="UniProtKB-ARBA"/>
</dbReference>
<evidence type="ECO:0000313" key="7">
    <source>
        <dbReference type="Proteomes" id="UP000076871"/>
    </source>
</evidence>
<evidence type="ECO:0000313" key="6">
    <source>
        <dbReference type="EMBL" id="KZT11384.1"/>
    </source>
</evidence>
<feature type="domain" description="FAD-binding" evidence="5">
    <location>
        <begin position="7"/>
        <end position="179"/>
    </location>
</feature>
<evidence type="ECO:0000256" key="2">
    <source>
        <dbReference type="ARBA" id="ARBA00022630"/>
    </source>
</evidence>
<dbReference type="SUPFAM" id="SSF51905">
    <property type="entry name" value="FAD/NAD(P)-binding domain"/>
    <property type="match status" value="1"/>
</dbReference>
<dbReference type="GO" id="GO:0071949">
    <property type="term" value="F:FAD binding"/>
    <property type="evidence" value="ECO:0007669"/>
    <property type="project" value="InterPro"/>
</dbReference>
<sequence>MSLPASTDVLIVGAGPTGLACALSLLHVGCSNFVVVDCVTQGQNSSRALAVHAATLQALSRIGCSEPLVEAGIKAKSLRVWTDGVFTTTASFDALAPYTPYPMLLIVPQTVTEQVLGDTLRSRGVDVQRPLKVVDMKVDKEDPQFTDVHFEDGQTVRARCVVGADGARSTGRSVAVVGFVDPDGESVADSERLSQVIVADVTFTRDPFPTIPDAGPVIIPSSDSFFLTIPLPKVPDIDDQLYRVIVGIPPSMGEPPIEPPTEYLQSLVDAWGPKSISQDSGSDSEKPAAPLMISRMIWSSHFRTRSAIADTFLTHLPTAAPADDTDARGSPILLIGDAAHIHPPAGGQGMNLGIRDAIALGPALAMYLESAQSPGSSQADSEGQLRLWAATRRQYALTVIQMVKRLMRIIVMPDKTTWILGIIPINLYRLRNTLIRLVARSQWWRMMTAWRLSGLAFGDDF</sequence>
<protein>
    <submittedName>
        <fullName evidence="6">FAD/NAD(P)-binding domain-containing protein</fullName>
    </submittedName>
</protein>
<dbReference type="STRING" id="1314785.A0A165H8A9"/>
<dbReference type="InterPro" id="IPR036188">
    <property type="entry name" value="FAD/NAD-bd_sf"/>
</dbReference>
<evidence type="ECO:0000256" key="1">
    <source>
        <dbReference type="ARBA" id="ARBA00001974"/>
    </source>
</evidence>
<evidence type="ECO:0000259" key="5">
    <source>
        <dbReference type="Pfam" id="PF01494"/>
    </source>
</evidence>
<feature type="domain" description="FAD-binding" evidence="5">
    <location>
        <begin position="328"/>
        <end position="393"/>
    </location>
</feature>
<reference evidence="6 7" key="1">
    <citation type="journal article" date="2016" name="Mol. Biol. Evol.">
        <title>Comparative Genomics of Early-Diverging Mushroom-Forming Fungi Provides Insights into the Origins of Lignocellulose Decay Capabilities.</title>
        <authorList>
            <person name="Nagy L.G."/>
            <person name="Riley R."/>
            <person name="Tritt A."/>
            <person name="Adam C."/>
            <person name="Daum C."/>
            <person name="Floudas D."/>
            <person name="Sun H."/>
            <person name="Yadav J.S."/>
            <person name="Pangilinan J."/>
            <person name="Larsson K.H."/>
            <person name="Matsuura K."/>
            <person name="Barry K."/>
            <person name="Labutti K."/>
            <person name="Kuo R."/>
            <person name="Ohm R.A."/>
            <person name="Bhattacharya S.S."/>
            <person name="Shirouzu T."/>
            <person name="Yoshinaga Y."/>
            <person name="Martin F.M."/>
            <person name="Grigoriev I.V."/>
            <person name="Hibbett D.S."/>
        </authorList>
    </citation>
    <scope>NUCLEOTIDE SEQUENCE [LARGE SCALE GENOMIC DNA]</scope>
    <source>
        <strain evidence="6 7">93-53</strain>
    </source>
</reference>
<accession>A0A165H8A9</accession>
<dbReference type="PANTHER" id="PTHR43004">
    <property type="entry name" value="TRK SYSTEM POTASSIUM UPTAKE PROTEIN"/>
    <property type="match status" value="1"/>
</dbReference>
<dbReference type="AlphaFoldDB" id="A0A165H8A9"/>
<proteinExistence type="predicted"/>
<dbReference type="PRINTS" id="PR00420">
    <property type="entry name" value="RNGMNOXGNASE"/>
</dbReference>
<dbReference type="GeneID" id="63823144"/>
<dbReference type="RefSeq" id="XP_040769124.1">
    <property type="nucleotide sequence ID" value="XM_040906115.1"/>
</dbReference>
<dbReference type="InParanoid" id="A0A165H8A9"/>
<keyword evidence="4" id="KW-0560">Oxidoreductase</keyword>
<evidence type="ECO:0000256" key="4">
    <source>
        <dbReference type="ARBA" id="ARBA00023002"/>
    </source>
</evidence>
<dbReference type="OrthoDB" id="2690153at2759"/>
<comment type="cofactor">
    <cofactor evidence="1">
        <name>FAD</name>
        <dbReference type="ChEBI" id="CHEBI:57692"/>
    </cofactor>
</comment>
<gene>
    <name evidence="6" type="ORF">LAESUDRAFT_692173</name>
</gene>
<evidence type="ECO:0000256" key="3">
    <source>
        <dbReference type="ARBA" id="ARBA00022827"/>
    </source>
</evidence>
<keyword evidence="3" id="KW-0274">FAD</keyword>
<dbReference type="Pfam" id="PF01494">
    <property type="entry name" value="FAD_binding_3"/>
    <property type="match status" value="2"/>
</dbReference>
<organism evidence="6 7">
    <name type="scientific">Laetiporus sulphureus 93-53</name>
    <dbReference type="NCBI Taxonomy" id="1314785"/>
    <lineage>
        <taxon>Eukaryota</taxon>
        <taxon>Fungi</taxon>
        <taxon>Dikarya</taxon>
        <taxon>Basidiomycota</taxon>
        <taxon>Agaricomycotina</taxon>
        <taxon>Agaricomycetes</taxon>
        <taxon>Polyporales</taxon>
        <taxon>Laetiporus</taxon>
    </lineage>
</organism>
<name>A0A165H8A9_9APHY</name>
<dbReference type="EMBL" id="KV427607">
    <property type="protein sequence ID" value="KZT11384.1"/>
    <property type="molecule type" value="Genomic_DNA"/>
</dbReference>
<dbReference type="InterPro" id="IPR050641">
    <property type="entry name" value="RIFMO-like"/>
</dbReference>
<keyword evidence="2" id="KW-0285">Flavoprotein</keyword>
<dbReference type="Gene3D" id="3.50.50.60">
    <property type="entry name" value="FAD/NAD(P)-binding domain"/>
    <property type="match status" value="2"/>
</dbReference>
<dbReference type="Proteomes" id="UP000076871">
    <property type="component" value="Unassembled WGS sequence"/>
</dbReference>
<dbReference type="PANTHER" id="PTHR43004:SF19">
    <property type="entry name" value="BINDING MONOOXYGENASE, PUTATIVE (JCVI)-RELATED"/>
    <property type="match status" value="1"/>
</dbReference>